<gene>
    <name evidence="1" type="ORF">GCM10007879_26660</name>
</gene>
<name>A0ABQ5UTI3_9HYPH</name>
<dbReference type="EMBL" id="BSNI01000002">
    <property type="protein sequence ID" value="GLQ18417.1"/>
    <property type="molecule type" value="Genomic_DNA"/>
</dbReference>
<reference evidence="1" key="1">
    <citation type="journal article" date="2014" name="Int. J. Syst. Evol. Microbiol.">
        <title>Complete genome of a new Firmicutes species belonging to the dominant human colonic microbiota ('Ruminococcus bicirculans') reveals two chromosomes and a selective capacity to utilize plant glucans.</title>
        <authorList>
            <consortium name="NISC Comparative Sequencing Program"/>
            <person name="Wegmann U."/>
            <person name="Louis P."/>
            <person name="Goesmann A."/>
            <person name="Henrissat B."/>
            <person name="Duncan S.H."/>
            <person name="Flint H.J."/>
        </authorList>
    </citation>
    <scope>NUCLEOTIDE SEQUENCE</scope>
    <source>
        <strain evidence="1">NBRC 107169</strain>
    </source>
</reference>
<evidence type="ECO:0000313" key="1">
    <source>
        <dbReference type="EMBL" id="GLQ18417.1"/>
    </source>
</evidence>
<organism evidence="1 2">
    <name type="scientific">Maritalea porphyrae</name>
    <dbReference type="NCBI Taxonomy" id="880732"/>
    <lineage>
        <taxon>Bacteria</taxon>
        <taxon>Pseudomonadati</taxon>
        <taxon>Pseudomonadota</taxon>
        <taxon>Alphaproteobacteria</taxon>
        <taxon>Hyphomicrobiales</taxon>
        <taxon>Devosiaceae</taxon>
        <taxon>Maritalea</taxon>
    </lineage>
</organism>
<evidence type="ECO:0000313" key="2">
    <source>
        <dbReference type="Proteomes" id="UP001161405"/>
    </source>
</evidence>
<dbReference type="Proteomes" id="UP001161405">
    <property type="component" value="Unassembled WGS sequence"/>
</dbReference>
<sequence length="129" mass="14620">MAWIKSFTAFVLLQVFAWGGAHFYYSTNPKQVLLVVDTSYAMKPHFSEAQSWIDDFVSGTRYTHIEVGTDKVALGDLADLRSRDILFRTAFGRISTENVAGLYSNVDVEQKYLLTSEPIELDGWTVVSW</sequence>
<accession>A0ABQ5UTI3</accession>
<protein>
    <recommendedName>
        <fullName evidence="3">VWA domain-containing protein</fullName>
    </recommendedName>
</protein>
<evidence type="ECO:0008006" key="3">
    <source>
        <dbReference type="Google" id="ProtNLM"/>
    </source>
</evidence>
<keyword evidence="2" id="KW-1185">Reference proteome</keyword>
<reference evidence="1" key="2">
    <citation type="submission" date="2023-01" db="EMBL/GenBank/DDBJ databases">
        <title>Draft genome sequence of Maritalea porphyrae strain NBRC 107169.</title>
        <authorList>
            <person name="Sun Q."/>
            <person name="Mori K."/>
        </authorList>
    </citation>
    <scope>NUCLEOTIDE SEQUENCE</scope>
    <source>
        <strain evidence="1">NBRC 107169</strain>
    </source>
</reference>
<dbReference type="RefSeq" id="WP_284365334.1">
    <property type="nucleotide sequence ID" value="NZ_BSNI01000002.1"/>
</dbReference>
<comment type="caution">
    <text evidence="1">The sequence shown here is derived from an EMBL/GenBank/DDBJ whole genome shotgun (WGS) entry which is preliminary data.</text>
</comment>
<proteinExistence type="predicted"/>